<accession>A0A502I1I7</accession>
<comment type="caution">
    <text evidence="1">The sequence shown here is derived from an EMBL/GenBank/DDBJ whole genome shotgun (WGS) entry which is preliminary data.</text>
</comment>
<dbReference type="EMBL" id="RCZA01000010">
    <property type="protein sequence ID" value="TPG80085.1"/>
    <property type="molecule type" value="Genomic_DNA"/>
</dbReference>
<evidence type="ECO:0000313" key="2">
    <source>
        <dbReference type="Proteomes" id="UP000320914"/>
    </source>
</evidence>
<name>A0A502I1I7_9PSED</name>
<organism evidence="1 2">
    <name type="scientific">Pseudomonas mandelii</name>
    <dbReference type="NCBI Taxonomy" id="75612"/>
    <lineage>
        <taxon>Bacteria</taxon>
        <taxon>Pseudomonadati</taxon>
        <taxon>Pseudomonadota</taxon>
        <taxon>Gammaproteobacteria</taxon>
        <taxon>Pseudomonadales</taxon>
        <taxon>Pseudomonadaceae</taxon>
        <taxon>Pseudomonas</taxon>
    </lineage>
</organism>
<proteinExistence type="predicted"/>
<sequence length="79" mass="9091">MMSRFVVVPAIPTETGSMRNGSRFYCQTAPIGFNLYDNEEKLRLKTTYQTREEAEGECQRLNLERLQSVLSERESVTAL</sequence>
<gene>
    <name evidence="1" type="ORF">EAH74_22960</name>
</gene>
<reference evidence="1 2" key="1">
    <citation type="journal article" date="2019" name="Environ. Microbiol.">
        <title>Species interactions and distinct microbial communities in high Arctic permafrost affected cryosols are associated with the CH4 and CO2 gas fluxes.</title>
        <authorList>
            <person name="Altshuler I."/>
            <person name="Hamel J."/>
            <person name="Turney S."/>
            <person name="Magnuson E."/>
            <person name="Levesque R."/>
            <person name="Greer C."/>
            <person name="Whyte L.G."/>
        </authorList>
    </citation>
    <scope>NUCLEOTIDE SEQUENCE [LARGE SCALE GENOMIC DNA]</scope>
    <source>
        <strain evidence="1 2">OWC5</strain>
    </source>
</reference>
<dbReference type="AlphaFoldDB" id="A0A502I1I7"/>
<evidence type="ECO:0000313" key="1">
    <source>
        <dbReference type="EMBL" id="TPG80085.1"/>
    </source>
</evidence>
<protein>
    <submittedName>
        <fullName evidence="1">Uncharacterized protein</fullName>
    </submittedName>
</protein>
<dbReference type="Proteomes" id="UP000320914">
    <property type="component" value="Unassembled WGS sequence"/>
</dbReference>